<dbReference type="OrthoDB" id="2757264at2759"/>
<dbReference type="AlphaFoldDB" id="A0A9P6HD97"/>
<accession>A0A9P6HD97</accession>
<organism evidence="2 4">
    <name type="scientific">Thelephora terrestris</name>
    <dbReference type="NCBI Taxonomy" id="56493"/>
    <lineage>
        <taxon>Eukaryota</taxon>
        <taxon>Fungi</taxon>
        <taxon>Dikarya</taxon>
        <taxon>Basidiomycota</taxon>
        <taxon>Agaricomycotina</taxon>
        <taxon>Agaricomycetes</taxon>
        <taxon>Thelephorales</taxon>
        <taxon>Thelephoraceae</taxon>
        <taxon>Thelephora</taxon>
    </lineage>
</organism>
<comment type="caution">
    <text evidence="2">The sequence shown here is derived from an EMBL/GenBank/DDBJ whole genome shotgun (WGS) entry which is preliminary data.</text>
</comment>
<feature type="region of interest" description="Disordered" evidence="1">
    <location>
        <begin position="202"/>
        <end position="263"/>
    </location>
</feature>
<dbReference type="Proteomes" id="UP000736335">
    <property type="component" value="Unassembled WGS sequence"/>
</dbReference>
<evidence type="ECO:0000313" key="3">
    <source>
        <dbReference type="EMBL" id="KAF9791847.1"/>
    </source>
</evidence>
<reference evidence="2" key="1">
    <citation type="journal article" date="2020" name="Nat. Commun.">
        <title>Large-scale genome sequencing of mycorrhizal fungi provides insights into the early evolution of symbiotic traits.</title>
        <authorList>
            <person name="Miyauchi S."/>
            <person name="Kiss E."/>
            <person name="Kuo A."/>
            <person name="Drula E."/>
            <person name="Kohler A."/>
            <person name="Sanchez-Garcia M."/>
            <person name="Morin E."/>
            <person name="Andreopoulos B."/>
            <person name="Barry K.W."/>
            <person name="Bonito G."/>
            <person name="Buee M."/>
            <person name="Carver A."/>
            <person name="Chen C."/>
            <person name="Cichocki N."/>
            <person name="Clum A."/>
            <person name="Culley D."/>
            <person name="Crous P.W."/>
            <person name="Fauchery L."/>
            <person name="Girlanda M."/>
            <person name="Hayes R.D."/>
            <person name="Keri Z."/>
            <person name="LaButti K."/>
            <person name="Lipzen A."/>
            <person name="Lombard V."/>
            <person name="Magnuson J."/>
            <person name="Maillard F."/>
            <person name="Murat C."/>
            <person name="Nolan M."/>
            <person name="Ohm R.A."/>
            <person name="Pangilinan J."/>
            <person name="Pereira M.F."/>
            <person name="Perotto S."/>
            <person name="Peter M."/>
            <person name="Pfister S."/>
            <person name="Riley R."/>
            <person name="Sitrit Y."/>
            <person name="Stielow J.B."/>
            <person name="Szollosi G."/>
            <person name="Zifcakova L."/>
            <person name="Stursova M."/>
            <person name="Spatafora J.W."/>
            <person name="Tedersoo L."/>
            <person name="Vaario L.M."/>
            <person name="Yamada A."/>
            <person name="Yan M."/>
            <person name="Wang P."/>
            <person name="Xu J."/>
            <person name="Bruns T."/>
            <person name="Baldrian P."/>
            <person name="Vilgalys R."/>
            <person name="Dunand C."/>
            <person name="Henrissat B."/>
            <person name="Grigoriev I.V."/>
            <person name="Hibbett D."/>
            <person name="Nagy L.G."/>
            <person name="Martin F.M."/>
        </authorList>
    </citation>
    <scope>NUCLEOTIDE SEQUENCE</scope>
    <source>
        <strain evidence="2">UH-Tt-Lm1</strain>
    </source>
</reference>
<feature type="region of interest" description="Disordered" evidence="1">
    <location>
        <begin position="41"/>
        <end position="62"/>
    </location>
</feature>
<reference evidence="2" key="2">
    <citation type="submission" date="2020-11" db="EMBL/GenBank/DDBJ databases">
        <authorList>
            <consortium name="DOE Joint Genome Institute"/>
            <person name="Kuo A."/>
            <person name="Miyauchi S."/>
            <person name="Kiss E."/>
            <person name="Drula E."/>
            <person name="Kohler A."/>
            <person name="Sanchez-Garcia M."/>
            <person name="Andreopoulos B."/>
            <person name="Barry K.W."/>
            <person name="Bonito G."/>
            <person name="Buee M."/>
            <person name="Carver A."/>
            <person name="Chen C."/>
            <person name="Cichocki N."/>
            <person name="Clum A."/>
            <person name="Culley D."/>
            <person name="Crous P.W."/>
            <person name="Fauchery L."/>
            <person name="Girlanda M."/>
            <person name="Hayes R."/>
            <person name="Keri Z."/>
            <person name="Labutti K."/>
            <person name="Lipzen A."/>
            <person name="Lombard V."/>
            <person name="Magnuson J."/>
            <person name="Maillard F."/>
            <person name="Morin E."/>
            <person name="Murat C."/>
            <person name="Nolan M."/>
            <person name="Ohm R."/>
            <person name="Pangilinan J."/>
            <person name="Pereira M."/>
            <person name="Perotto S."/>
            <person name="Peter M."/>
            <person name="Riley R."/>
            <person name="Sitrit Y."/>
            <person name="Stielow B."/>
            <person name="Szollosi G."/>
            <person name="Zifcakova L."/>
            <person name="Stursova M."/>
            <person name="Spatafora J.W."/>
            <person name="Tedersoo L."/>
            <person name="Vaario L.-M."/>
            <person name="Yamada A."/>
            <person name="Yan M."/>
            <person name="Wang P."/>
            <person name="Xu J."/>
            <person name="Bruns T."/>
            <person name="Baldrian P."/>
            <person name="Vilgalys R."/>
            <person name="Henrissat B."/>
            <person name="Grigoriev I.V."/>
            <person name="Hibbett D."/>
            <person name="Nagy L.G."/>
            <person name="Martin F.M."/>
        </authorList>
    </citation>
    <scope>NUCLEOTIDE SEQUENCE</scope>
    <source>
        <strain evidence="2">UH-Tt-Lm1</strain>
    </source>
</reference>
<evidence type="ECO:0000313" key="2">
    <source>
        <dbReference type="EMBL" id="KAF9784806.1"/>
    </source>
</evidence>
<protein>
    <submittedName>
        <fullName evidence="2">Uncharacterized protein</fullName>
    </submittedName>
</protein>
<feature type="compositionally biased region" description="Basic residues" evidence="1">
    <location>
        <begin position="224"/>
        <end position="235"/>
    </location>
</feature>
<gene>
    <name evidence="3" type="ORF">BJ322DRAFT_1102383</name>
    <name evidence="2" type="ORF">BJ322DRAFT_1109515</name>
</gene>
<dbReference type="EMBL" id="WIUZ02000008">
    <property type="protein sequence ID" value="KAF9784806.1"/>
    <property type="molecule type" value="Genomic_DNA"/>
</dbReference>
<keyword evidence="4" id="KW-1185">Reference proteome</keyword>
<sequence length="316" mass="35228">MRCHDKSAVVQAYGAACIPPALLMQHSARMCSPAPCDFRTGHSNRSTPVTPTPKRAQGSSDLMRSPISAVEFSAKKSSRDDSVFREYKASLRLATTLVTFEWDAENSKGTLVPIQYPLDGDGQPVDPLQLPNFLETRNWDRPSCFCLLRGSPRKAQFLVPTWRDSPSYNAMCLVCPESECSYFVNVSELMEKYKDQVLSVKDTDSTEGDSEASNVDITAEAGPKKRKRDLRKKVSRKIETVPGHGVGPSSESRPQSHPDDQLSAGLASTISNLLCRHGVLQEQFYKEFRVCDYCRRIVCNDTSRRDGHVCVIEVED</sequence>
<proteinExistence type="predicted"/>
<evidence type="ECO:0000313" key="4">
    <source>
        <dbReference type="Proteomes" id="UP000736335"/>
    </source>
</evidence>
<evidence type="ECO:0000256" key="1">
    <source>
        <dbReference type="SAM" id="MobiDB-lite"/>
    </source>
</evidence>
<dbReference type="EMBL" id="WIUZ02000001">
    <property type="protein sequence ID" value="KAF9791847.1"/>
    <property type="molecule type" value="Genomic_DNA"/>
</dbReference>
<name>A0A9P6HD97_9AGAM</name>